<dbReference type="Pfam" id="PF21730">
    <property type="entry name" value="Vma22_CCDC115"/>
    <property type="match status" value="1"/>
</dbReference>
<feature type="compositionally biased region" description="Polar residues" evidence="2">
    <location>
        <begin position="295"/>
        <end position="310"/>
    </location>
</feature>
<reference evidence="3 4" key="1">
    <citation type="submission" date="2015-01" db="EMBL/GenBank/DDBJ databases">
        <title>The Genome Sequence of Fonsecaea multimorphosa CBS 102226.</title>
        <authorList>
            <consortium name="The Broad Institute Genomics Platform"/>
            <person name="Cuomo C."/>
            <person name="de Hoog S."/>
            <person name="Gorbushina A."/>
            <person name="Stielow B."/>
            <person name="Teixiera M."/>
            <person name="Abouelleil A."/>
            <person name="Chapman S.B."/>
            <person name="Priest M."/>
            <person name="Young S.K."/>
            <person name="Wortman J."/>
            <person name="Nusbaum C."/>
            <person name="Birren B."/>
        </authorList>
    </citation>
    <scope>NUCLEOTIDE SEQUENCE [LARGE SCALE GENOMIC DNA]</scope>
    <source>
        <strain evidence="3 4">CBS 102226</strain>
    </source>
</reference>
<dbReference type="EMBL" id="KN848108">
    <property type="protein sequence ID" value="KIX92210.1"/>
    <property type="molecule type" value="Genomic_DNA"/>
</dbReference>
<accession>A0A0D2GRS1</accession>
<feature type="region of interest" description="Disordered" evidence="2">
    <location>
        <begin position="1"/>
        <end position="46"/>
    </location>
</feature>
<protein>
    <recommendedName>
        <fullName evidence="1">Vacuolar ATPase assembly protein VMA22</fullName>
    </recommendedName>
</protein>
<feature type="region of interest" description="Disordered" evidence="2">
    <location>
        <begin position="124"/>
        <end position="177"/>
    </location>
</feature>
<dbReference type="VEuPathDB" id="FungiDB:Z520_12091"/>
<dbReference type="Proteomes" id="UP000053411">
    <property type="component" value="Unassembled WGS sequence"/>
</dbReference>
<dbReference type="GO" id="GO:1990871">
    <property type="term" value="C:Vma12-Vma22 assembly complex"/>
    <property type="evidence" value="ECO:0007669"/>
    <property type="project" value="TreeGrafter"/>
</dbReference>
<dbReference type="STRING" id="1442371.A0A0D2GRS1"/>
<evidence type="ECO:0000256" key="1">
    <source>
        <dbReference type="ARBA" id="ARBA00093634"/>
    </source>
</evidence>
<dbReference type="PANTHER" id="PTHR31996:SF2">
    <property type="entry name" value="COILED-COIL DOMAIN-CONTAINING PROTEIN 115"/>
    <property type="match status" value="1"/>
</dbReference>
<feature type="compositionally biased region" description="Basic and acidic residues" evidence="2">
    <location>
        <begin position="157"/>
        <end position="176"/>
    </location>
</feature>
<sequence>MPSHLPSPPSSRSTSPDGSSSSQPQLVQAEQVEPQHQSKDEESSGANLLSDRLDALLVSYLTILDTYTNLRAQLSRDLSGGFFALAQANRNANSTLGVGRRYGEEGFDERMKAAKVVKIQETGNTRLPESYNEKEQEEVEEHAPVQKNGCETGNGKSGDERTAAQGNKEDMEKPTGDSEEYIQQSATAPYCFSVSSLASNLTKDPLKWYGILIPTALRTCQSHFATTISSTIPEILNTTSAMRGLEEEIWAVRRQLGIVDNYETANIDELEKKDGDNIESNTTVSRTAGDRDSESLLSNPTIPSPKSQIPQAKKSSSLLSTSPPMANLRTGSRVLKLD</sequence>
<dbReference type="RefSeq" id="XP_016626333.1">
    <property type="nucleotide sequence ID" value="XM_016782578.1"/>
</dbReference>
<name>A0A0D2GRS1_9EURO</name>
<evidence type="ECO:0000313" key="3">
    <source>
        <dbReference type="EMBL" id="KIX92210.1"/>
    </source>
</evidence>
<feature type="compositionally biased region" description="Low complexity" evidence="2">
    <location>
        <begin position="313"/>
        <end position="324"/>
    </location>
</feature>
<dbReference type="AlphaFoldDB" id="A0A0D2GRS1"/>
<dbReference type="InterPro" id="IPR040357">
    <property type="entry name" value="Vma22/CCDC115"/>
</dbReference>
<feature type="compositionally biased region" description="Low complexity" evidence="2">
    <location>
        <begin position="10"/>
        <end position="24"/>
    </location>
</feature>
<evidence type="ECO:0000313" key="4">
    <source>
        <dbReference type="Proteomes" id="UP000053411"/>
    </source>
</evidence>
<proteinExistence type="predicted"/>
<dbReference type="GO" id="GO:0051082">
    <property type="term" value="F:unfolded protein binding"/>
    <property type="evidence" value="ECO:0007669"/>
    <property type="project" value="TreeGrafter"/>
</dbReference>
<evidence type="ECO:0000256" key="2">
    <source>
        <dbReference type="SAM" id="MobiDB-lite"/>
    </source>
</evidence>
<keyword evidence="4" id="KW-1185">Reference proteome</keyword>
<feature type="region of interest" description="Disordered" evidence="2">
    <location>
        <begin position="273"/>
        <end position="338"/>
    </location>
</feature>
<dbReference type="PANTHER" id="PTHR31996">
    <property type="entry name" value="COILED-COIL DOMAIN-CONTAINING PROTEIN 115"/>
    <property type="match status" value="1"/>
</dbReference>
<dbReference type="GeneID" id="27717837"/>
<organism evidence="3 4">
    <name type="scientific">Fonsecaea multimorphosa CBS 102226</name>
    <dbReference type="NCBI Taxonomy" id="1442371"/>
    <lineage>
        <taxon>Eukaryota</taxon>
        <taxon>Fungi</taxon>
        <taxon>Dikarya</taxon>
        <taxon>Ascomycota</taxon>
        <taxon>Pezizomycotina</taxon>
        <taxon>Eurotiomycetes</taxon>
        <taxon>Chaetothyriomycetidae</taxon>
        <taxon>Chaetothyriales</taxon>
        <taxon>Herpotrichiellaceae</taxon>
        <taxon>Fonsecaea</taxon>
    </lineage>
</organism>
<gene>
    <name evidence="3" type="ORF">Z520_12091</name>
</gene>
<dbReference type="OrthoDB" id="408631at2759"/>
<dbReference type="GO" id="GO:0070072">
    <property type="term" value="P:vacuolar proton-transporting V-type ATPase complex assembly"/>
    <property type="evidence" value="ECO:0007669"/>
    <property type="project" value="InterPro"/>
</dbReference>